<dbReference type="AlphaFoldDB" id="Q12VK6"/>
<sequence length="238" mass="27401">MKKNLEDHDLISCGYYDEAYKNEKGLQSKWHHLKFKRITDKIHNQKKILNIACSAGTLDALIDGDLVTGLDFSFKQLVYADQNNSTGNNHYICGDACRLPLKSESFDMVIASEFIEHIDEHSISLFLDEVYRVLEPGGELILTTPNYSSLWPLLETLLNKAGNVDYSDQHISKFNKRKLYDLIEKNGKFNIVEATPFLLFSPFLAIINWRCADLLYRHESIISNKLGFLLIFHLKKIQ</sequence>
<dbReference type="PANTHER" id="PTHR43591">
    <property type="entry name" value="METHYLTRANSFERASE"/>
    <property type="match status" value="1"/>
</dbReference>
<evidence type="ECO:0000259" key="1">
    <source>
        <dbReference type="Pfam" id="PF08241"/>
    </source>
</evidence>
<dbReference type="Pfam" id="PF08241">
    <property type="entry name" value="Methyltransf_11"/>
    <property type="match status" value="1"/>
</dbReference>
<dbReference type="CDD" id="cd02440">
    <property type="entry name" value="AdoMet_MTases"/>
    <property type="match status" value="1"/>
</dbReference>
<dbReference type="EMBL" id="CP000300">
    <property type="protein sequence ID" value="ABE52520.1"/>
    <property type="molecule type" value="Genomic_DNA"/>
</dbReference>
<dbReference type="GeneID" id="3998703"/>
<dbReference type="STRING" id="259564.Mbur_1616"/>
<evidence type="ECO:0000313" key="3">
    <source>
        <dbReference type="Proteomes" id="UP000001979"/>
    </source>
</evidence>
<name>Q12VK6_METBU</name>
<dbReference type="PANTHER" id="PTHR43591:SF24">
    <property type="entry name" value="2-METHOXY-6-POLYPRENYL-1,4-BENZOQUINOL METHYLASE, MITOCHONDRIAL"/>
    <property type="match status" value="1"/>
</dbReference>
<reference evidence="3" key="1">
    <citation type="journal article" date="2009" name="ISME J.">
        <title>The genome sequence of the psychrophilic archaeon, Methanococcoides burtonii: the role of genome evolution in cold adaptation.</title>
        <authorList>
            <person name="Allen M.A."/>
            <person name="Lauro F.M."/>
            <person name="Williams T.J."/>
            <person name="Burg D."/>
            <person name="Siddiqui K.S."/>
            <person name="De Francisci D."/>
            <person name="Chong K.W."/>
            <person name="Pilak O."/>
            <person name="Chew H.H."/>
            <person name="De Maere M.Z."/>
            <person name="Ting L."/>
            <person name="Katrib M."/>
            <person name="Ng C."/>
            <person name="Sowers K.R."/>
            <person name="Galperin M.Y."/>
            <person name="Anderson I.J."/>
            <person name="Ivanova N."/>
            <person name="Dalin E."/>
            <person name="Martinez M."/>
            <person name="Lapidus A."/>
            <person name="Hauser L."/>
            <person name="Land M."/>
            <person name="Thomas T."/>
            <person name="Cavicchioli R."/>
        </authorList>
    </citation>
    <scope>NUCLEOTIDE SEQUENCE [LARGE SCALE GENOMIC DNA]</scope>
    <source>
        <strain evidence="3">DSM 6242 / NBRC 107633 / OCM 468 / ACE-M</strain>
    </source>
</reference>
<dbReference type="InterPro" id="IPR029063">
    <property type="entry name" value="SAM-dependent_MTases_sf"/>
</dbReference>
<dbReference type="HOGENOM" id="CLU_1173510_0_0_2"/>
<accession>Q12VK6</accession>
<evidence type="ECO:0000313" key="2">
    <source>
        <dbReference type="EMBL" id="ABE52520.1"/>
    </source>
</evidence>
<organism evidence="2 3">
    <name type="scientific">Methanococcoides burtonii (strain DSM 6242 / NBRC 107633 / OCM 468 / ACE-M)</name>
    <dbReference type="NCBI Taxonomy" id="259564"/>
    <lineage>
        <taxon>Archaea</taxon>
        <taxon>Methanobacteriati</taxon>
        <taxon>Methanobacteriota</taxon>
        <taxon>Stenosarchaea group</taxon>
        <taxon>Methanomicrobia</taxon>
        <taxon>Methanosarcinales</taxon>
        <taxon>Methanosarcinaceae</taxon>
        <taxon>Methanococcoides</taxon>
    </lineage>
</organism>
<dbReference type="Proteomes" id="UP000001979">
    <property type="component" value="Chromosome"/>
</dbReference>
<dbReference type="Gene3D" id="3.40.50.150">
    <property type="entry name" value="Vaccinia Virus protein VP39"/>
    <property type="match status" value="1"/>
</dbReference>
<keyword evidence="2" id="KW-0489">Methyltransferase</keyword>
<proteinExistence type="predicted"/>
<keyword evidence="2" id="KW-0808">Transferase</keyword>
<dbReference type="KEGG" id="mbu:Mbur_1616"/>
<dbReference type="RefSeq" id="WP_011499664.1">
    <property type="nucleotide sequence ID" value="NC_007955.1"/>
</dbReference>
<keyword evidence="3" id="KW-1185">Reference proteome</keyword>
<protein>
    <submittedName>
        <fullName evidence="2">Methyltransferase</fullName>
    </submittedName>
</protein>
<dbReference type="SUPFAM" id="SSF53335">
    <property type="entry name" value="S-adenosyl-L-methionine-dependent methyltransferases"/>
    <property type="match status" value="1"/>
</dbReference>
<gene>
    <name evidence="2" type="ordered locus">Mbur_1616</name>
</gene>
<dbReference type="OrthoDB" id="142662at2157"/>
<dbReference type="InterPro" id="IPR013216">
    <property type="entry name" value="Methyltransf_11"/>
</dbReference>
<feature type="domain" description="Methyltransferase type 11" evidence="1">
    <location>
        <begin position="49"/>
        <end position="142"/>
    </location>
</feature>
<dbReference type="GO" id="GO:0032259">
    <property type="term" value="P:methylation"/>
    <property type="evidence" value="ECO:0007669"/>
    <property type="project" value="UniProtKB-KW"/>
</dbReference>
<dbReference type="GO" id="GO:0008757">
    <property type="term" value="F:S-adenosylmethionine-dependent methyltransferase activity"/>
    <property type="evidence" value="ECO:0007669"/>
    <property type="project" value="InterPro"/>
</dbReference>